<evidence type="ECO:0000256" key="1">
    <source>
        <dbReference type="PROSITE-ProRule" id="PRU00182"/>
    </source>
</evidence>
<dbReference type="AlphaFoldDB" id="A0A846S7W1"/>
<gene>
    <name evidence="4" type="ORF">BKA07_001942</name>
</gene>
<dbReference type="InterPro" id="IPR036986">
    <property type="entry name" value="S4_RNA-bd_sf"/>
</dbReference>
<dbReference type="PROSITE" id="PS50889">
    <property type="entry name" value="S4"/>
    <property type="match status" value="1"/>
</dbReference>
<dbReference type="SUPFAM" id="SSF55174">
    <property type="entry name" value="Alpha-L RNA-binding motif"/>
    <property type="match status" value="1"/>
</dbReference>
<dbReference type="Gene3D" id="3.10.290.10">
    <property type="entry name" value="RNA-binding S4 domain"/>
    <property type="match status" value="1"/>
</dbReference>
<proteinExistence type="predicted"/>
<evidence type="ECO:0000256" key="2">
    <source>
        <dbReference type="SAM" id="MobiDB-lite"/>
    </source>
</evidence>
<feature type="compositionally biased region" description="Basic and acidic residues" evidence="2">
    <location>
        <begin position="184"/>
        <end position="199"/>
    </location>
</feature>
<feature type="compositionally biased region" description="Basic and acidic residues" evidence="2">
    <location>
        <begin position="7"/>
        <end position="20"/>
    </location>
</feature>
<dbReference type="Proteomes" id="UP000576792">
    <property type="component" value="Unassembled WGS sequence"/>
</dbReference>
<organism evidence="4 5">
    <name type="scientific">Brevibacterium marinum</name>
    <dbReference type="NCBI Taxonomy" id="418643"/>
    <lineage>
        <taxon>Bacteria</taxon>
        <taxon>Bacillati</taxon>
        <taxon>Actinomycetota</taxon>
        <taxon>Actinomycetes</taxon>
        <taxon>Micrococcales</taxon>
        <taxon>Brevibacteriaceae</taxon>
        <taxon>Brevibacterium</taxon>
    </lineage>
</organism>
<sequence>MTTQRPAPEKAQRPAREKVQPRAPTTTADDDGGTDRYVDDDSATGRGIDDDSGAGRGIDTGIQYWRLTVDIDRSPDKQMRVDVWLWTTRMFKTRNLATQACRGGHVKVDGQRAKAAQKVGVGQEVRVRKAGTEFIWKITGFVPTRLQASIAVQCYEDLTPPPDPALRGFVPRRDKGLGRPTKKDRREMEKFLGDMAKPKDRNRRRS</sequence>
<feature type="domain" description="RNA-binding S4" evidence="3">
    <location>
        <begin position="79"/>
        <end position="136"/>
    </location>
</feature>
<keyword evidence="5" id="KW-1185">Reference proteome</keyword>
<keyword evidence="4" id="KW-0346">Stress response</keyword>
<keyword evidence="1" id="KW-0694">RNA-binding</keyword>
<evidence type="ECO:0000259" key="3">
    <source>
        <dbReference type="SMART" id="SM00363"/>
    </source>
</evidence>
<name>A0A846S7W1_9MICO</name>
<dbReference type="EMBL" id="JAATJN010000001">
    <property type="protein sequence ID" value="NJC56907.1"/>
    <property type="molecule type" value="Genomic_DNA"/>
</dbReference>
<reference evidence="4 5" key="1">
    <citation type="submission" date="2020-03" db="EMBL/GenBank/DDBJ databases">
        <title>Sequencing the genomes of 1000 actinobacteria strains.</title>
        <authorList>
            <person name="Klenk H.-P."/>
        </authorList>
    </citation>
    <scope>NUCLEOTIDE SEQUENCE [LARGE SCALE GENOMIC DNA]</scope>
    <source>
        <strain evidence="4 5">DSM 18964</strain>
    </source>
</reference>
<evidence type="ECO:0000313" key="4">
    <source>
        <dbReference type="EMBL" id="NJC56907.1"/>
    </source>
</evidence>
<protein>
    <submittedName>
        <fullName evidence="4">Ribosomal 50S subunit-recycling heat shock protein</fullName>
    </submittedName>
</protein>
<feature type="region of interest" description="Disordered" evidence="2">
    <location>
        <begin position="163"/>
        <end position="206"/>
    </location>
</feature>
<dbReference type="SMART" id="SM00363">
    <property type="entry name" value="S4"/>
    <property type="match status" value="1"/>
</dbReference>
<dbReference type="InterPro" id="IPR002942">
    <property type="entry name" value="S4_RNA-bd"/>
</dbReference>
<comment type="caution">
    <text evidence="4">The sequence shown here is derived from an EMBL/GenBank/DDBJ whole genome shotgun (WGS) entry which is preliminary data.</text>
</comment>
<dbReference type="CDD" id="cd00165">
    <property type="entry name" value="S4"/>
    <property type="match status" value="1"/>
</dbReference>
<accession>A0A846S7W1</accession>
<feature type="region of interest" description="Disordered" evidence="2">
    <location>
        <begin position="1"/>
        <end position="55"/>
    </location>
</feature>
<dbReference type="GO" id="GO:0003723">
    <property type="term" value="F:RNA binding"/>
    <property type="evidence" value="ECO:0007669"/>
    <property type="project" value="UniProtKB-KW"/>
</dbReference>
<evidence type="ECO:0000313" key="5">
    <source>
        <dbReference type="Proteomes" id="UP000576792"/>
    </source>
</evidence>
<dbReference type="Pfam" id="PF01479">
    <property type="entry name" value="S4"/>
    <property type="match status" value="1"/>
</dbReference>